<dbReference type="Proteomes" id="UP001597118">
    <property type="component" value="Unassembled WGS sequence"/>
</dbReference>
<dbReference type="Gene3D" id="3.30.70.1070">
    <property type="entry name" value="Sporulation related repeat"/>
    <property type="match status" value="1"/>
</dbReference>
<feature type="transmembrane region" description="Helical" evidence="1">
    <location>
        <begin position="180"/>
        <end position="200"/>
    </location>
</feature>
<dbReference type="SUPFAM" id="SSF110997">
    <property type="entry name" value="Sporulation related repeat"/>
    <property type="match status" value="1"/>
</dbReference>
<sequence>MKTPLNLRALIDKNHRIILSGIGVFYKKRTEAIFDENRNSFSPPREDIGFSYNLSESNDDYGNLSTQEITYITELSADLKAQLRENGSADIANLGKLKRKGDVVVFEKLSDSEDFNNSFFGLPTLKIEKDSASVNHNTTASVTPEPVKNEESFSLAEQALSVATPQEDMDNEEPAKSKTWLYIFLIIVILALSGSALYLYRPDLVAKAIEQVNQLTSSKQIEEKQQPAVIDSLAKLKADSIYNEQINIEQELKDSGFEAERVKDSTSISIEPKPATNKPSIRYEIIISAWRTEAKALTELKRLRANGIDAHILDDGGLLVKISAASFYNKEEAEKELKRIQEEINSEAFIRPIKLLN</sequence>
<evidence type="ECO:0000259" key="2">
    <source>
        <dbReference type="PROSITE" id="PS51724"/>
    </source>
</evidence>
<dbReference type="InterPro" id="IPR007730">
    <property type="entry name" value="SPOR-like_dom"/>
</dbReference>
<accession>A0ABW4IGT7</accession>
<gene>
    <name evidence="3" type="ORF">ACFSAH_16995</name>
</gene>
<dbReference type="PROSITE" id="PS51724">
    <property type="entry name" value="SPOR"/>
    <property type="match status" value="1"/>
</dbReference>
<evidence type="ECO:0000256" key="1">
    <source>
        <dbReference type="SAM" id="Phobius"/>
    </source>
</evidence>
<dbReference type="InterPro" id="IPR040495">
    <property type="entry name" value="HU-CCDC81_bac_1"/>
</dbReference>
<organism evidence="3 4">
    <name type="scientific">Pseudopedobacter beijingensis</name>
    <dbReference type="NCBI Taxonomy" id="1207056"/>
    <lineage>
        <taxon>Bacteria</taxon>
        <taxon>Pseudomonadati</taxon>
        <taxon>Bacteroidota</taxon>
        <taxon>Sphingobacteriia</taxon>
        <taxon>Sphingobacteriales</taxon>
        <taxon>Sphingobacteriaceae</taxon>
        <taxon>Pseudopedobacter</taxon>
    </lineage>
</organism>
<keyword evidence="1" id="KW-0812">Transmembrane</keyword>
<dbReference type="Pfam" id="PF18174">
    <property type="entry name" value="HU-CCDC81_bac_1"/>
    <property type="match status" value="1"/>
</dbReference>
<protein>
    <submittedName>
        <fullName evidence="3">SPOR domain-containing protein</fullName>
    </submittedName>
</protein>
<evidence type="ECO:0000313" key="4">
    <source>
        <dbReference type="Proteomes" id="UP001597118"/>
    </source>
</evidence>
<keyword evidence="1" id="KW-1133">Transmembrane helix</keyword>
<keyword evidence="1" id="KW-0472">Membrane</keyword>
<feature type="domain" description="SPOR" evidence="2">
    <location>
        <begin position="277"/>
        <end position="353"/>
    </location>
</feature>
<name>A0ABW4IGT7_9SPHI</name>
<dbReference type="Pfam" id="PF05036">
    <property type="entry name" value="SPOR"/>
    <property type="match status" value="1"/>
</dbReference>
<dbReference type="EMBL" id="JBHUDG010000048">
    <property type="protein sequence ID" value="MFD1631574.1"/>
    <property type="molecule type" value="Genomic_DNA"/>
</dbReference>
<dbReference type="RefSeq" id="WP_379663941.1">
    <property type="nucleotide sequence ID" value="NZ_JBHUDG010000048.1"/>
</dbReference>
<proteinExistence type="predicted"/>
<dbReference type="InterPro" id="IPR036680">
    <property type="entry name" value="SPOR-like_sf"/>
</dbReference>
<keyword evidence="4" id="KW-1185">Reference proteome</keyword>
<comment type="caution">
    <text evidence="3">The sequence shown here is derived from an EMBL/GenBank/DDBJ whole genome shotgun (WGS) entry which is preliminary data.</text>
</comment>
<evidence type="ECO:0000313" key="3">
    <source>
        <dbReference type="EMBL" id="MFD1631574.1"/>
    </source>
</evidence>
<reference evidence="4" key="1">
    <citation type="journal article" date="2019" name="Int. J. Syst. Evol. Microbiol.">
        <title>The Global Catalogue of Microorganisms (GCM) 10K type strain sequencing project: providing services to taxonomists for standard genome sequencing and annotation.</title>
        <authorList>
            <consortium name="The Broad Institute Genomics Platform"/>
            <consortium name="The Broad Institute Genome Sequencing Center for Infectious Disease"/>
            <person name="Wu L."/>
            <person name="Ma J."/>
        </authorList>
    </citation>
    <scope>NUCLEOTIDE SEQUENCE [LARGE SCALE GENOMIC DNA]</scope>
    <source>
        <strain evidence="4">CCUG 53762</strain>
    </source>
</reference>